<comment type="caution">
    <text evidence="2">The sequence shown here is derived from an EMBL/GenBank/DDBJ whole genome shotgun (WGS) entry which is preliminary data.</text>
</comment>
<protein>
    <submittedName>
        <fullName evidence="2">Aminoglycoside phosphotransferase (APT) family kinase protein</fullName>
    </submittedName>
</protein>
<dbReference type="Proteomes" id="UP001519287">
    <property type="component" value="Unassembled WGS sequence"/>
</dbReference>
<keyword evidence="2" id="KW-0418">Kinase</keyword>
<dbReference type="RefSeq" id="WP_209970461.1">
    <property type="nucleotide sequence ID" value="NZ_JAGGLB010000003.1"/>
</dbReference>
<dbReference type="Pfam" id="PF01636">
    <property type="entry name" value="APH"/>
    <property type="match status" value="1"/>
</dbReference>
<name>A0ABS4IQ50_9BACL</name>
<dbReference type="InterPro" id="IPR002575">
    <property type="entry name" value="Aminoglycoside_PTrfase"/>
</dbReference>
<keyword evidence="3" id="KW-1185">Reference proteome</keyword>
<keyword evidence="2" id="KW-0808">Transferase</keyword>
<feature type="domain" description="Aminoglycoside phosphotransferase" evidence="1">
    <location>
        <begin position="23"/>
        <end position="251"/>
    </location>
</feature>
<dbReference type="GO" id="GO:0016301">
    <property type="term" value="F:kinase activity"/>
    <property type="evidence" value="ECO:0007669"/>
    <property type="project" value="UniProtKB-KW"/>
</dbReference>
<evidence type="ECO:0000313" key="3">
    <source>
        <dbReference type="Proteomes" id="UP001519287"/>
    </source>
</evidence>
<dbReference type="InterPro" id="IPR051678">
    <property type="entry name" value="AGP_Transferase"/>
</dbReference>
<organism evidence="2 3">
    <name type="scientific">Paenibacillus eucommiae</name>
    <dbReference type="NCBI Taxonomy" id="1355755"/>
    <lineage>
        <taxon>Bacteria</taxon>
        <taxon>Bacillati</taxon>
        <taxon>Bacillota</taxon>
        <taxon>Bacilli</taxon>
        <taxon>Bacillales</taxon>
        <taxon>Paenibacillaceae</taxon>
        <taxon>Paenibacillus</taxon>
    </lineage>
</organism>
<dbReference type="SUPFAM" id="SSF56112">
    <property type="entry name" value="Protein kinase-like (PK-like)"/>
    <property type="match status" value="1"/>
</dbReference>
<evidence type="ECO:0000259" key="1">
    <source>
        <dbReference type="Pfam" id="PF01636"/>
    </source>
</evidence>
<sequence length="263" mass="30020">MLPINLHEIPNEIIDYIGQVKDIRFPRQGHTSDVGIIKSERGCYILKRTRGDQYCSWLSQEIHVLGCLQETQLPIPSVYQFVEEKDKNQAWALVQFFEGETLRQALMNEKNCDKKHELIFNFGAALSNIHRTPCPKELIGDSIWLDNMLRTAEYNLKHYSVDGTIELLGSLKNNKPQATEYTLIHGDFTIDNVLVCDGKIASIIDWSGGAFGDPRYDAALAVRPKPNAIETESEIDAFFEGYGKKIIGEQEYKYFENGLYAFF</sequence>
<reference evidence="2 3" key="1">
    <citation type="submission" date="2021-03" db="EMBL/GenBank/DDBJ databases">
        <title>Genomic Encyclopedia of Type Strains, Phase IV (KMG-IV): sequencing the most valuable type-strain genomes for metagenomic binning, comparative biology and taxonomic classification.</title>
        <authorList>
            <person name="Goeker M."/>
        </authorList>
    </citation>
    <scope>NUCLEOTIDE SEQUENCE [LARGE SCALE GENOMIC DNA]</scope>
    <source>
        <strain evidence="2 3">DSM 26048</strain>
    </source>
</reference>
<proteinExistence type="predicted"/>
<dbReference type="Gene3D" id="3.90.1200.10">
    <property type="match status" value="1"/>
</dbReference>
<accession>A0ABS4IQ50</accession>
<dbReference type="EMBL" id="JAGGLB010000003">
    <property type="protein sequence ID" value="MBP1989638.1"/>
    <property type="molecule type" value="Genomic_DNA"/>
</dbReference>
<gene>
    <name evidence="2" type="ORF">J2Z66_001236</name>
</gene>
<dbReference type="Gene3D" id="3.30.200.150">
    <property type="match status" value="1"/>
</dbReference>
<evidence type="ECO:0000313" key="2">
    <source>
        <dbReference type="EMBL" id="MBP1989638.1"/>
    </source>
</evidence>
<dbReference type="InterPro" id="IPR011009">
    <property type="entry name" value="Kinase-like_dom_sf"/>
</dbReference>
<dbReference type="PANTHER" id="PTHR21310">
    <property type="entry name" value="AMINOGLYCOSIDE PHOSPHOTRANSFERASE-RELATED-RELATED"/>
    <property type="match status" value="1"/>
</dbReference>